<dbReference type="EMBL" id="JAGKQM010000018">
    <property type="protein sequence ID" value="KAH0863621.1"/>
    <property type="molecule type" value="Genomic_DNA"/>
</dbReference>
<evidence type="ECO:0000313" key="1">
    <source>
        <dbReference type="EMBL" id="KAH0863621.1"/>
    </source>
</evidence>
<reference evidence="1 2" key="1">
    <citation type="submission" date="2021-05" db="EMBL/GenBank/DDBJ databases">
        <title>Genome Assembly of Synthetic Allotetraploid Brassica napus Reveals Homoeologous Exchanges between Subgenomes.</title>
        <authorList>
            <person name="Davis J.T."/>
        </authorList>
    </citation>
    <scope>NUCLEOTIDE SEQUENCE [LARGE SCALE GENOMIC DNA]</scope>
    <source>
        <strain evidence="2">cv. Da-Ae</strain>
        <tissue evidence="1">Seedling</tissue>
    </source>
</reference>
<comment type="caution">
    <text evidence="1">The sequence shown here is derived from an EMBL/GenBank/DDBJ whole genome shotgun (WGS) entry which is preliminary data.</text>
</comment>
<proteinExistence type="predicted"/>
<gene>
    <name evidence="1" type="ORF">HID58_080832</name>
</gene>
<name>A0ABQ7Y8T2_BRANA</name>
<sequence length="119" mass="13572">MRRGREAIETDVSVIGVMTSLWCALLPTQASEVAAQIWEVQLFCRSNFKKAWEVHLYADLTETLKLCIDLGDTADSEFNGVIEKWTEPYGLVDICSTIRREGLEFGNMENERYNGYVQS</sequence>
<organism evidence="1 2">
    <name type="scientific">Brassica napus</name>
    <name type="common">Rape</name>
    <dbReference type="NCBI Taxonomy" id="3708"/>
    <lineage>
        <taxon>Eukaryota</taxon>
        <taxon>Viridiplantae</taxon>
        <taxon>Streptophyta</taxon>
        <taxon>Embryophyta</taxon>
        <taxon>Tracheophyta</taxon>
        <taxon>Spermatophyta</taxon>
        <taxon>Magnoliopsida</taxon>
        <taxon>eudicotyledons</taxon>
        <taxon>Gunneridae</taxon>
        <taxon>Pentapetalae</taxon>
        <taxon>rosids</taxon>
        <taxon>malvids</taxon>
        <taxon>Brassicales</taxon>
        <taxon>Brassicaceae</taxon>
        <taxon>Brassiceae</taxon>
        <taxon>Brassica</taxon>
    </lineage>
</organism>
<accession>A0ABQ7Y8T2</accession>
<protein>
    <submittedName>
        <fullName evidence="1">Uncharacterized protein</fullName>
    </submittedName>
</protein>
<keyword evidence="2" id="KW-1185">Reference proteome</keyword>
<evidence type="ECO:0000313" key="2">
    <source>
        <dbReference type="Proteomes" id="UP000824890"/>
    </source>
</evidence>
<dbReference type="Proteomes" id="UP000824890">
    <property type="component" value="Unassembled WGS sequence"/>
</dbReference>